<keyword evidence="2" id="KW-0067">ATP-binding</keyword>
<organism evidence="2">
    <name type="scientific">Clostridium perfringens</name>
    <dbReference type="NCBI Taxonomy" id="1502"/>
    <lineage>
        <taxon>Bacteria</taxon>
        <taxon>Bacillati</taxon>
        <taxon>Bacillota</taxon>
        <taxon>Clostridia</taxon>
        <taxon>Eubacteriales</taxon>
        <taxon>Clostridiaceae</taxon>
        <taxon>Clostridium</taxon>
    </lineage>
</organism>
<protein>
    <submittedName>
        <fullName evidence="2">ATP-binding protein</fullName>
    </submittedName>
</protein>
<dbReference type="GO" id="GO:0005524">
    <property type="term" value="F:ATP binding"/>
    <property type="evidence" value="ECO:0007669"/>
    <property type="project" value="UniProtKB-KW"/>
</dbReference>
<name>A0A8H9QZH5_CLOPF</name>
<sequence length="41" mass="4497">MEITALPNDVQNKLKLLSSLKFIEEGQNVILSGNPGMGKRI</sequence>
<keyword evidence="2" id="KW-0547">Nucleotide-binding</keyword>
<feature type="domain" description="IstB-like ATP-binding" evidence="1">
    <location>
        <begin position="11"/>
        <end position="39"/>
    </location>
</feature>
<evidence type="ECO:0000313" key="2">
    <source>
        <dbReference type="EMBL" id="HAT4309100.1"/>
    </source>
</evidence>
<evidence type="ECO:0000259" key="1">
    <source>
        <dbReference type="Pfam" id="PF01695"/>
    </source>
</evidence>
<accession>A0A8H9QZH5</accession>
<comment type="caution">
    <text evidence="2">The sequence shown here is derived from an EMBL/GenBank/DDBJ whole genome shotgun (WGS) entry which is preliminary data.</text>
</comment>
<dbReference type="EMBL" id="DACTCB010000023">
    <property type="protein sequence ID" value="HAT4309100.1"/>
    <property type="molecule type" value="Genomic_DNA"/>
</dbReference>
<gene>
    <name evidence="2" type="ORF">I9080_002944</name>
</gene>
<dbReference type="InterPro" id="IPR002611">
    <property type="entry name" value="IstB_ATP-bd"/>
</dbReference>
<dbReference type="Proteomes" id="UP000859547">
    <property type="component" value="Unassembled WGS sequence"/>
</dbReference>
<dbReference type="AlphaFoldDB" id="A0A8H9QZH5"/>
<proteinExistence type="predicted"/>
<dbReference type="Pfam" id="PF01695">
    <property type="entry name" value="IstB_IS21"/>
    <property type="match status" value="1"/>
</dbReference>
<reference evidence="2" key="1">
    <citation type="journal article" date="2018" name="Genome Biol.">
        <title>SKESA: strategic k-mer extension for scrupulous assemblies.</title>
        <authorList>
            <person name="Souvorov A."/>
            <person name="Agarwala R."/>
            <person name="Lipman D.J."/>
        </authorList>
    </citation>
    <scope>NUCLEOTIDE SEQUENCE</scope>
    <source>
        <strain evidence="2">C8</strain>
    </source>
</reference>
<reference evidence="2" key="2">
    <citation type="submission" date="2020-07" db="EMBL/GenBank/DDBJ databases">
        <authorList>
            <consortium name="NCBI Pathogen Detection Project"/>
        </authorList>
    </citation>
    <scope>NUCLEOTIDE SEQUENCE</scope>
    <source>
        <strain evidence="2">C8</strain>
    </source>
</reference>